<dbReference type="Pfam" id="PF01491">
    <property type="entry name" value="Frataxin_Cyay"/>
    <property type="match status" value="1"/>
</dbReference>
<dbReference type="GO" id="GO:0006826">
    <property type="term" value="P:iron ion transport"/>
    <property type="evidence" value="ECO:0007669"/>
    <property type="project" value="UniProtKB-KW"/>
</dbReference>
<dbReference type="PROSITE" id="PS50810">
    <property type="entry name" value="FRATAXIN_2"/>
    <property type="match status" value="1"/>
</dbReference>
<reference evidence="16" key="3">
    <citation type="submission" date="2025-04" db="UniProtKB">
        <authorList>
            <consortium name="RefSeq"/>
        </authorList>
    </citation>
    <scope>IDENTIFICATION</scope>
    <source>
        <strain evidence="16">CBS 781.70</strain>
    </source>
</reference>
<evidence type="ECO:0000256" key="8">
    <source>
        <dbReference type="ARBA" id="ARBA00023002"/>
    </source>
</evidence>
<dbReference type="EC" id="1.16.3.1" evidence="3"/>
<gene>
    <name evidence="14 16" type="ORF">P152DRAFT_403905</name>
</gene>
<evidence type="ECO:0000256" key="12">
    <source>
        <dbReference type="ARBA" id="ARBA00047990"/>
    </source>
</evidence>
<keyword evidence="9" id="KW-0408">Iron</keyword>
<evidence type="ECO:0000256" key="11">
    <source>
        <dbReference type="ARBA" id="ARBA00023128"/>
    </source>
</evidence>
<keyword evidence="8" id="KW-0560">Oxidoreductase</keyword>
<dbReference type="FunFam" id="3.30.920.10:FF:000004">
    <property type="entry name" value="Mitochondrial chaperone Frataxin"/>
    <property type="match status" value="1"/>
</dbReference>
<sequence length="185" mass="20710">MRDRVSIRLPSQTISKRPNPVPAWSQSRLIHSTRACYGILPKPMDTKQPDESTSKNSIEGKPVELSMDDYNERANIYLDTLVVRLEEMQEKQGGFEVDFSAGVMEIEIASKGTYVLNKQPPNRQIWLSSPISGPKRYDWVVKGEGMHDKAGAGQGEWIYLRDGSSLTDLLRKEIGVAMDDGLAEA</sequence>
<dbReference type="Proteomes" id="UP000504638">
    <property type="component" value="Unplaced"/>
</dbReference>
<accession>A0A6G1FTI4</accession>
<keyword evidence="5" id="KW-0813">Transport</keyword>
<dbReference type="GO" id="GO:0051537">
    <property type="term" value="F:2 iron, 2 sulfur cluster binding"/>
    <property type="evidence" value="ECO:0007669"/>
    <property type="project" value="TreeGrafter"/>
</dbReference>
<dbReference type="NCBIfam" id="TIGR03421">
    <property type="entry name" value="FeS_CyaY"/>
    <property type="match status" value="1"/>
</dbReference>
<dbReference type="GO" id="GO:0006879">
    <property type="term" value="P:intracellular iron ion homeostasis"/>
    <property type="evidence" value="ECO:0007669"/>
    <property type="project" value="UniProtKB-KW"/>
</dbReference>
<dbReference type="Gene3D" id="3.30.920.10">
    <property type="entry name" value="Frataxin/CyaY"/>
    <property type="match status" value="1"/>
</dbReference>
<dbReference type="GO" id="GO:0005739">
    <property type="term" value="C:mitochondrion"/>
    <property type="evidence" value="ECO:0007669"/>
    <property type="project" value="UniProtKB-SubCell"/>
</dbReference>
<organism evidence="14">
    <name type="scientific">Eremomyces bilateralis CBS 781.70</name>
    <dbReference type="NCBI Taxonomy" id="1392243"/>
    <lineage>
        <taxon>Eukaryota</taxon>
        <taxon>Fungi</taxon>
        <taxon>Dikarya</taxon>
        <taxon>Ascomycota</taxon>
        <taxon>Pezizomycotina</taxon>
        <taxon>Dothideomycetes</taxon>
        <taxon>Dothideomycetes incertae sedis</taxon>
        <taxon>Eremomycetales</taxon>
        <taxon>Eremomycetaceae</taxon>
        <taxon>Eremomyces</taxon>
    </lineage>
</organism>
<keyword evidence="15" id="KW-1185">Reference proteome</keyword>
<dbReference type="GO" id="GO:0034986">
    <property type="term" value="F:iron chaperone activity"/>
    <property type="evidence" value="ECO:0007669"/>
    <property type="project" value="TreeGrafter"/>
</dbReference>
<reference evidence="14 16" key="1">
    <citation type="submission" date="2020-01" db="EMBL/GenBank/DDBJ databases">
        <authorList>
            <consortium name="DOE Joint Genome Institute"/>
            <person name="Haridas S."/>
            <person name="Albert R."/>
            <person name="Binder M."/>
            <person name="Bloem J."/>
            <person name="Labutti K."/>
            <person name="Salamov A."/>
            <person name="Andreopoulos B."/>
            <person name="Baker S.E."/>
            <person name="Barry K."/>
            <person name="Bills G."/>
            <person name="Bluhm B.H."/>
            <person name="Cannon C."/>
            <person name="Castanera R."/>
            <person name="Culley D.E."/>
            <person name="Daum C."/>
            <person name="Ezra D."/>
            <person name="Gonzalez J.B."/>
            <person name="Henrissat B."/>
            <person name="Kuo A."/>
            <person name="Liang C."/>
            <person name="Lipzen A."/>
            <person name="Lutzoni F."/>
            <person name="Magnuson J."/>
            <person name="Mondo S."/>
            <person name="Nolan M."/>
            <person name="Ohm R."/>
            <person name="Pangilinan J."/>
            <person name="Park H.-J."/>
            <person name="Ramirez L."/>
            <person name="Alfaro M."/>
            <person name="Sun H."/>
            <person name="Tritt A."/>
            <person name="Yoshinaga Y."/>
            <person name="Zwiers L.-H."/>
            <person name="Turgeon B.G."/>
            <person name="Goodwin S.B."/>
            <person name="Spatafora J.W."/>
            <person name="Crous P.W."/>
            <person name="Grigoriev I.V."/>
        </authorList>
    </citation>
    <scope>NUCLEOTIDE SEQUENCE</scope>
    <source>
        <strain evidence="14 16">CBS 781.70</strain>
    </source>
</reference>
<comment type="similarity">
    <text evidence="2">Belongs to the frataxin family.</text>
</comment>
<evidence type="ECO:0000256" key="3">
    <source>
        <dbReference type="ARBA" id="ARBA00013107"/>
    </source>
</evidence>
<dbReference type="SMART" id="SM01219">
    <property type="entry name" value="Frataxin_Cyay"/>
    <property type="match status" value="1"/>
</dbReference>
<dbReference type="PANTHER" id="PTHR16821">
    <property type="entry name" value="FRATAXIN"/>
    <property type="match status" value="1"/>
</dbReference>
<dbReference type="GO" id="GO:0008199">
    <property type="term" value="F:ferric iron binding"/>
    <property type="evidence" value="ECO:0007669"/>
    <property type="project" value="InterPro"/>
</dbReference>
<evidence type="ECO:0000256" key="7">
    <source>
        <dbReference type="ARBA" id="ARBA00022946"/>
    </source>
</evidence>
<evidence type="ECO:0000256" key="10">
    <source>
        <dbReference type="ARBA" id="ARBA00023065"/>
    </source>
</evidence>
<comment type="subcellular location">
    <subcellularLocation>
        <location evidence="1">Mitochondrion</location>
    </subcellularLocation>
</comment>
<dbReference type="GO" id="GO:0004322">
    <property type="term" value="F:ferroxidase activity"/>
    <property type="evidence" value="ECO:0007669"/>
    <property type="project" value="UniProtKB-EC"/>
</dbReference>
<dbReference type="GO" id="GO:0016226">
    <property type="term" value="P:iron-sulfur cluster assembly"/>
    <property type="evidence" value="ECO:0007669"/>
    <property type="project" value="InterPro"/>
</dbReference>
<feature type="region of interest" description="Disordered" evidence="13">
    <location>
        <begin position="41"/>
        <end position="60"/>
    </location>
</feature>
<dbReference type="GO" id="GO:0008198">
    <property type="term" value="F:ferrous iron binding"/>
    <property type="evidence" value="ECO:0007669"/>
    <property type="project" value="TreeGrafter"/>
</dbReference>
<evidence type="ECO:0000256" key="5">
    <source>
        <dbReference type="ARBA" id="ARBA00022448"/>
    </source>
</evidence>
<dbReference type="SUPFAM" id="SSF55387">
    <property type="entry name" value="Frataxin/Nqo15-like"/>
    <property type="match status" value="1"/>
</dbReference>
<dbReference type="EMBL" id="ML975175">
    <property type="protein sequence ID" value="KAF1809107.1"/>
    <property type="molecule type" value="Genomic_DNA"/>
</dbReference>
<dbReference type="InterPro" id="IPR020895">
    <property type="entry name" value="Frataxin_CS"/>
</dbReference>
<evidence type="ECO:0000313" key="14">
    <source>
        <dbReference type="EMBL" id="KAF1809107.1"/>
    </source>
</evidence>
<proteinExistence type="inferred from homology"/>
<dbReference type="OrthoDB" id="1897642at2759"/>
<keyword evidence="10" id="KW-0406">Ion transport</keyword>
<evidence type="ECO:0000256" key="4">
    <source>
        <dbReference type="ARBA" id="ARBA00022434"/>
    </source>
</evidence>
<dbReference type="PANTHER" id="PTHR16821:SF2">
    <property type="entry name" value="FRATAXIN, MITOCHONDRIAL"/>
    <property type="match status" value="1"/>
</dbReference>
<evidence type="ECO:0000313" key="16">
    <source>
        <dbReference type="RefSeq" id="XP_033530738.1"/>
    </source>
</evidence>
<keyword evidence="4" id="KW-0409">Iron storage</keyword>
<name>A0A6G1FTI4_9PEZI</name>
<dbReference type="PROSITE" id="PS01344">
    <property type="entry name" value="FRATAXIN_1"/>
    <property type="match status" value="1"/>
</dbReference>
<dbReference type="InterPro" id="IPR002908">
    <property type="entry name" value="Frataxin/CyaY"/>
</dbReference>
<comment type="catalytic activity">
    <reaction evidence="12">
        <text>4 Fe(2+) + O2 + 4 H(+) = 4 Fe(3+) + 2 H2O</text>
        <dbReference type="Rhea" id="RHEA:11148"/>
        <dbReference type="ChEBI" id="CHEBI:15377"/>
        <dbReference type="ChEBI" id="CHEBI:15378"/>
        <dbReference type="ChEBI" id="CHEBI:15379"/>
        <dbReference type="ChEBI" id="CHEBI:29033"/>
        <dbReference type="ChEBI" id="CHEBI:29034"/>
        <dbReference type="EC" id="1.16.3.1"/>
    </reaction>
</comment>
<evidence type="ECO:0000313" key="15">
    <source>
        <dbReference type="Proteomes" id="UP000504638"/>
    </source>
</evidence>
<dbReference type="InterPro" id="IPR036524">
    <property type="entry name" value="Frataxin/CyaY_sf"/>
</dbReference>
<evidence type="ECO:0000256" key="13">
    <source>
        <dbReference type="SAM" id="MobiDB-lite"/>
    </source>
</evidence>
<evidence type="ECO:0000256" key="1">
    <source>
        <dbReference type="ARBA" id="ARBA00004173"/>
    </source>
</evidence>
<dbReference type="GeneID" id="54417295"/>
<reference evidence="16" key="2">
    <citation type="submission" date="2020-04" db="EMBL/GenBank/DDBJ databases">
        <authorList>
            <consortium name="NCBI Genome Project"/>
        </authorList>
    </citation>
    <scope>NUCLEOTIDE SEQUENCE</scope>
    <source>
        <strain evidence="16">CBS 781.70</strain>
    </source>
</reference>
<evidence type="ECO:0000256" key="9">
    <source>
        <dbReference type="ARBA" id="ARBA00023004"/>
    </source>
</evidence>
<feature type="compositionally biased region" description="Basic and acidic residues" evidence="13">
    <location>
        <begin position="44"/>
        <end position="53"/>
    </location>
</feature>
<feature type="region of interest" description="Disordered" evidence="13">
    <location>
        <begin position="1"/>
        <end position="25"/>
    </location>
</feature>
<keyword evidence="6" id="KW-0410">Iron transport</keyword>
<dbReference type="AlphaFoldDB" id="A0A6G1FTI4"/>
<evidence type="ECO:0000256" key="6">
    <source>
        <dbReference type="ARBA" id="ARBA00022496"/>
    </source>
</evidence>
<protein>
    <recommendedName>
        <fullName evidence="3">ferroxidase</fullName>
        <ecNumber evidence="3">1.16.3.1</ecNumber>
    </recommendedName>
</protein>
<evidence type="ECO:0000256" key="2">
    <source>
        <dbReference type="ARBA" id="ARBA00008183"/>
    </source>
</evidence>
<dbReference type="InterPro" id="IPR017789">
    <property type="entry name" value="Frataxin"/>
</dbReference>
<keyword evidence="11" id="KW-0496">Mitochondrion</keyword>
<keyword evidence="7" id="KW-0809">Transit peptide</keyword>
<dbReference type="NCBIfam" id="TIGR03422">
    <property type="entry name" value="mito_frataxin"/>
    <property type="match status" value="1"/>
</dbReference>
<dbReference type="RefSeq" id="XP_033530738.1">
    <property type="nucleotide sequence ID" value="XM_033676725.1"/>
</dbReference>